<dbReference type="PROSITE" id="PS01359">
    <property type="entry name" value="ZF_PHD_1"/>
    <property type="match status" value="1"/>
</dbReference>
<keyword evidence="1" id="KW-0479">Metal-binding</keyword>
<organism evidence="6 7">
    <name type="scientific">Scylla paramamosain</name>
    <name type="common">Mud crab</name>
    <dbReference type="NCBI Taxonomy" id="85552"/>
    <lineage>
        <taxon>Eukaryota</taxon>
        <taxon>Metazoa</taxon>
        <taxon>Ecdysozoa</taxon>
        <taxon>Arthropoda</taxon>
        <taxon>Crustacea</taxon>
        <taxon>Multicrustacea</taxon>
        <taxon>Malacostraca</taxon>
        <taxon>Eumalacostraca</taxon>
        <taxon>Eucarida</taxon>
        <taxon>Decapoda</taxon>
        <taxon>Pleocyemata</taxon>
        <taxon>Brachyura</taxon>
        <taxon>Eubrachyura</taxon>
        <taxon>Portunoidea</taxon>
        <taxon>Portunidae</taxon>
        <taxon>Portuninae</taxon>
        <taxon>Scylla</taxon>
    </lineage>
</organism>
<evidence type="ECO:0000256" key="1">
    <source>
        <dbReference type="ARBA" id="ARBA00022723"/>
    </source>
</evidence>
<dbReference type="EMBL" id="JARAKH010000002">
    <property type="protein sequence ID" value="KAK8406377.1"/>
    <property type="molecule type" value="Genomic_DNA"/>
</dbReference>
<feature type="domain" description="PHD-type" evidence="5">
    <location>
        <begin position="6"/>
        <end position="65"/>
    </location>
</feature>
<comment type="caution">
    <text evidence="6">The sequence shown here is derived from an EMBL/GenBank/DDBJ whole genome shotgun (WGS) entry which is preliminary data.</text>
</comment>
<dbReference type="Pfam" id="PF00628">
    <property type="entry name" value="PHD"/>
    <property type="match status" value="1"/>
</dbReference>
<accession>A0AAW0V213</accession>
<dbReference type="InterPro" id="IPR013083">
    <property type="entry name" value="Znf_RING/FYVE/PHD"/>
</dbReference>
<evidence type="ECO:0000256" key="4">
    <source>
        <dbReference type="PROSITE-ProRule" id="PRU00146"/>
    </source>
</evidence>
<dbReference type="PROSITE" id="PS50016">
    <property type="entry name" value="ZF_PHD_2"/>
    <property type="match status" value="1"/>
</dbReference>
<protein>
    <recommendedName>
        <fullName evidence="5">PHD-type domain-containing protein</fullName>
    </recommendedName>
</protein>
<dbReference type="SMART" id="SM00249">
    <property type="entry name" value="PHD"/>
    <property type="match status" value="1"/>
</dbReference>
<keyword evidence="2 4" id="KW-0863">Zinc-finger</keyword>
<dbReference type="GO" id="GO:0008270">
    <property type="term" value="F:zinc ion binding"/>
    <property type="evidence" value="ECO:0007669"/>
    <property type="project" value="UniProtKB-KW"/>
</dbReference>
<dbReference type="InterPro" id="IPR001965">
    <property type="entry name" value="Znf_PHD"/>
</dbReference>
<dbReference type="InterPro" id="IPR019786">
    <property type="entry name" value="Zinc_finger_PHD-type_CS"/>
</dbReference>
<keyword evidence="3" id="KW-0862">Zinc</keyword>
<reference evidence="6 7" key="1">
    <citation type="submission" date="2023-03" db="EMBL/GenBank/DDBJ databases">
        <title>High-quality genome of Scylla paramamosain provides insights in environmental adaptation.</title>
        <authorList>
            <person name="Zhang L."/>
        </authorList>
    </citation>
    <scope>NUCLEOTIDE SEQUENCE [LARGE SCALE GENOMIC DNA]</scope>
    <source>
        <strain evidence="6">LZ_2023a</strain>
        <tissue evidence="6">Muscle</tissue>
    </source>
</reference>
<evidence type="ECO:0000313" key="7">
    <source>
        <dbReference type="Proteomes" id="UP001487740"/>
    </source>
</evidence>
<sequence length="173" mass="19503">MDRVVPYPCITCQRKVRPKQQVLQCDGCEQWQHRTCHTGISQEEYRQAVLSKIDIQWTCTGCDEILPESDEEEFTIVVGGSKRGGDILVSRGYSYNKDGKVNKKDCALPAANIKAYVRQQGKERPFASGSTLAKEAVHRHLPADAPLSSMPKMSSIVRTTNRLRQARRSKQPK</sequence>
<dbReference type="CDD" id="cd15489">
    <property type="entry name" value="PHD_SF"/>
    <property type="match status" value="1"/>
</dbReference>
<evidence type="ECO:0000313" key="6">
    <source>
        <dbReference type="EMBL" id="KAK8406377.1"/>
    </source>
</evidence>
<feature type="non-terminal residue" evidence="6">
    <location>
        <position position="173"/>
    </location>
</feature>
<evidence type="ECO:0000259" key="5">
    <source>
        <dbReference type="PROSITE" id="PS50016"/>
    </source>
</evidence>
<dbReference type="Gene3D" id="3.30.40.10">
    <property type="entry name" value="Zinc/RING finger domain, C3HC4 (zinc finger)"/>
    <property type="match status" value="1"/>
</dbReference>
<dbReference type="SUPFAM" id="SSF57903">
    <property type="entry name" value="FYVE/PHD zinc finger"/>
    <property type="match status" value="1"/>
</dbReference>
<name>A0AAW0V213_SCYPA</name>
<dbReference type="InterPro" id="IPR019787">
    <property type="entry name" value="Znf_PHD-finger"/>
</dbReference>
<proteinExistence type="predicted"/>
<dbReference type="AlphaFoldDB" id="A0AAW0V213"/>
<evidence type="ECO:0000256" key="3">
    <source>
        <dbReference type="ARBA" id="ARBA00022833"/>
    </source>
</evidence>
<evidence type="ECO:0000256" key="2">
    <source>
        <dbReference type="ARBA" id="ARBA00022771"/>
    </source>
</evidence>
<dbReference type="Proteomes" id="UP001487740">
    <property type="component" value="Unassembled WGS sequence"/>
</dbReference>
<keyword evidence="7" id="KW-1185">Reference proteome</keyword>
<gene>
    <name evidence="6" type="ORF">O3P69_007224</name>
</gene>
<dbReference type="InterPro" id="IPR011011">
    <property type="entry name" value="Znf_FYVE_PHD"/>
</dbReference>